<dbReference type="AlphaFoldDB" id="X6LE28"/>
<dbReference type="Proteomes" id="UP000023152">
    <property type="component" value="Unassembled WGS sequence"/>
</dbReference>
<accession>X6LE28</accession>
<organism evidence="1 2">
    <name type="scientific">Reticulomyxa filosa</name>
    <dbReference type="NCBI Taxonomy" id="46433"/>
    <lineage>
        <taxon>Eukaryota</taxon>
        <taxon>Sar</taxon>
        <taxon>Rhizaria</taxon>
        <taxon>Retaria</taxon>
        <taxon>Foraminifera</taxon>
        <taxon>Monothalamids</taxon>
        <taxon>Reticulomyxidae</taxon>
        <taxon>Reticulomyxa</taxon>
    </lineage>
</organism>
<evidence type="ECO:0000313" key="1">
    <source>
        <dbReference type="EMBL" id="ETN98979.1"/>
    </source>
</evidence>
<comment type="caution">
    <text evidence="1">The sequence shown here is derived from an EMBL/GenBank/DDBJ whole genome shotgun (WGS) entry which is preliminary data.</text>
</comment>
<keyword evidence="2" id="KW-1185">Reference proteome</keyword>
<evidence type="ECO:0000313" key="2">
    <source>
        <dbReference type="Proteomes" id="UP000023152"/>
    </source>
</evidence>
<gene>
    <name evidence="1" type="ORF">RFI_38510</name>
</gene>
<protein>
    <submittedName>
        <fullName evidence="1">Uncharacterized protein</fullName>
    </submittedName>
</protein>
<name>X6LE28_RETFI</name>
<dbReference type="EMBL" id="ASPP01045241">
    <property type="protein sequence ID" value="ETN98979.1"/>
    <property type="molecule type" value="Genomic_DNA"/>
</dbReference>
<proteinExistence type="predicted"/>
<reference evidence="1 2" key="1">
    <citation type="journal article" date="2013" name="Curr. Biol.">
        <title>The Genome of the Foraminiferan Reticulomyxa filosa.</title>
        <authorList>
            <person name="Glockner G."/>
            <person name="Hulsmann N."/>
            <person name="Schleicher M."/>
            <person name="Noegel A.A."/>
            <person name="Eichinger L."/>
            <person name="Gallinger C."/>
            <person name="Pawlowski J."/>
            <person name="Sierra R."/>
            <person name="Euteneuer U."/>
            <person name="Pillet L."/>
            <person name="Moustafa A."/>
            <person name="Platzer M."/>
            <person name="Groth M."/>
            <person name="Szafranski K."/>
            <person name="Schliwa M."/>
        </authorList>
    </citation>
    <scope>NUCLEOTIDE SEQUENCE [LARGE SCALE GENOMIC DNA]</scope>
</reference>
<sequence length="304" mass="34860">MRCNTLYYLRQSHRLEKNDVQVANLYFFCVGFVSNVSFELEINGDFALDFFFKKKKQQQPVDFTFGYGMILHTRVATLRVLGHRLSSQSALLNGRYWTNEINDNDDDDSAVNVIFYSFVNYFNTLDWCYMCQYLGADASIIGSTIQKLLHYLQCVGGAGAPAVRICEQYFMSAIEPPPLSKTSLLFLQIVRLPKTASLEFEKWNGLLLTRPSLKGGDEIFNYNSFHQVFRYFARLNGIGGNIVIEIKVRTRTRTNELLLFGVQMEMDVYYMKFGMKIDKLLLFTLPLGCSKFTAIKATDSNGVH</sequence>